<dbReference type="InterPro" id="IPR051050">
    <property type="entry name" value="Lipid_II_flippase_MurJ/MviN"/>
</dbReference>
<feature type="transmembrane region" description="Helical" evidence="10">
    <location>
        <begin position="313"/>
        <end position="337"/>
    </location>
</feature>
<keyword evidence="5 10" id="KW-0573">Peptidoglycan synthesis</keyword>
<dbReference type="PANTHER" id="PTHR47019">
    <property type="entry name" value="LIPID II FLIPPASE MURJ"/>
    <property type="match status" value="1"/>
</dbReference>
<evidence type="ECO:0000256" key="9">
    <source>
        <dbReference type="ARBA" id="ARBA00061532"/>
    </source>
</evidence>
<organism evidence="12 13">
    <name type="scientific">Rhodovibrio sodomensis</name>
    <dbReference type="NCBI Taxonomy" id="1088"/>
    <lineage>
        <taxon>Bacteria</taxon>
        <taxon>Pseudomonadati</taxon>
        <taxon>Pseudomonadota</taxon>
        <taxon>Alphaproteobacteria</taxon>
        <taxon>Rhodospirillales</taxon>
        <taxon>Rhodovibrionaceae</taxon>
        <taxon>Rhodovibrio</taxon>
    </lineage>
</organism>
<comment type="function">
    <text evidence="8 10 11">Involved in peptidoglycan biosynthesis. Transports lipid-linked peptidoglycan precursors from the inner to the outer leaflet of the cytoplasmic membrane.</text>
</comment>
<dbReference type="PANTHER" id="PTHR47019:SF1">
    <property type="entry name" value="LIPID II FLIPPASE MURJ"/>
    <property type="match status" value="1"/>
</dbReference>
<reference evidence="12 13" key="1">
    <citation type="journal article" date="2020" name="Microorganisms">
        <title>Osmotic Adaptation and Compatible Solute Biosynthesis of Phototrophic Bacteria as Revealed from Genome Analyses.</title>
        <authorList>
            <person name="Imhoff J.F."/>
            <person name="Rahn T."/>
            <person name="Kunzel S."/>
            <person name="Keller A."/>
            <person name="Neulinger S.C."/>
        </authorList>
    </citation>
    <scope>NUCLEOTIDE SEQUENCE [LARGE SCALE GENOMIC DNA]</scope>
    <source>
        <strain evidence="12 13">DSM 9895</strain>
    </source>
</reference>
<feature type="transmembrane region" description="Helical" evidence="10">
    <location>
        <begin position="90"/>
        <end position="114"/>
    </location>
</feature>
<dbReference type="Proteomes" id="UP001296873">
    <property type="component" value="Unassembled WGS sequence"/>
</dbReference>
<accession>A0ABS1DBG6</accession>
<name>A0ABS1DBG6_9PROT</name>
<dbReference type="EMBL" id="NRRL01000007">
    <property type="protein sequence ID" value="MBK1667472.1"/>
    <property type="molecule type" value="Genomic_DNA"/>
</dbReference>
<evidence type="ECO:0000256" key="2">
    <source>
        <dbReference type="ARBA" id="ARBA00022475"/>
    </source>
</evidence>
<dbReference type="CDD" id="cd13123">
    <property type="entry name" value="MATE_MurJ_like"/>
    <property type="match status" value="1"/>
</dbReference>
<dbReference type="RefSeq" id="WP_200339607.1">
    <property type="nucleotide sequence ID" value="NZ_NRRL01000007.1"/>
</dbReference>
<protein>
    <recommendedName>
        <fullName evidence="10">Probable lipid II flippase MurJ</fullName>
    </recommendedName>
</protein>
<keyword evidence="10 11" id="KW-0961">Cell wall biogenesis/degradation</keyword>
<dbReference type="PIRSF" id="PIRSF002869">
    <property type="entry name" value="MviN"/>
    <property type="match status" value="1"/>
</dbReference>
<evidence type="ECO:0000256" key="8">
    <source>
        <dbReference type="ARBA" id="ARBA00060041"/>
    </source>
</evidence>
<keyword evidence="3 10" id="KW-0812">Transmembrane</keyword>
<evidence type="ECO:0000313" key="12">
    <source>
        <dbReference type="EMBL" id="MBK1667472.1"/>
    </source>
</evidence>
<feature type="transmembrane region" description="Helical" evidence="10">
    <location>
        <begin position="162"/>
        <end position="182"/>
    </location>
</feature>
<feature type="transmembrane region" description="Helical" evidence="10">
    <location>
        <begin position="134"/>
        <end position="155"/>
    </location>
</feature>
<evidence type="ECO:0000313" key="13">
    <source>
        <dbReference type="Proteomes" id="UP001296873"/>
    </source>
</evidence>
<comment type="pathway">
    <text evidence="10">Cell wall biogenesis; peptidoglycan biosynthesis.</text>
</comment>
<evidence type="ECO:0000256" key="10">
    <source>
        <dbReference type="HAMAP-Rule" id="MF_02078"/>
    </source>
</evidence>
<feature type="transmembrane region" description="Helical" evidence="10">
    <location>
        <begin position="349"/>
        <end position="369"/>
    </location>
</feature>
<comment type="subcellular location">
    <subcellularLocation>
        <location evidence="10">Cell inner membrane</location>
        <topology evidence="10">Multi-pass membrane protein</topology>
    </subcellularLocation>
    <subcellularLocation>
        <location evidence="1">Cell membrane</location>
        <topology evidence="1">Multi-pass membrane protein</topology>
    </subcellularLocation>
</comment>
<keyword evidence="13" id="KW-1185">Reference proteome</keyword>
<evidence type="ECO:0000256" key="3">
    <source>
        <dbReference type="ARBA" id="ARBA00022692"/>
    </source>
</evidence>
<keyword evidence="10 11" id="KW-0813">Transport</keyword>
<evidence type="ECO:0000256" key="6">
    <source>
        <dbReference type="ARBA" id="ARBA00022989"/>
    </source>
</evidence>
<evidence type="ECO:0000256" key="5">
    <source>
        <dbReference type="ARBA" id="ARBA00022984"/>
    </source>
</evidence>
<evidence type="ECO:0000256" key="1">
    <source>
        <dbReference type="ARBA" id="ARBA00004651"/>
    </source>
</evidence>
<feature type="transmembrane region" description="Helical" evidence="10">
    <location>
        <begin position="381"/>
        <end position="404"/>
    </location>
</feature>
<evidence type="ECO:0000256" key="11">
    <source>
        <dbReference type="PIRNR" id="PIRNR002869"/>
    </source>
</evidence>
<keyword evidence="10" id="KW-0997">Cell inner membrane</keyword>
<dbReference type="InterPro" id="IPR004268">
    <property type="entry name" value="MurJ"/>
</dbReference>
<feature type="transmembrane region" description="Helical" evidence="10">
    <location>
        <begin position="274"/>
        <end position="292"/>
    </location>
</feature>
<feature type="transmembrane region" description="Helical" evidence="10">
    <location>
        <begin position="26"/>
        <end position="45"/>
    </location>
</feature>
<evidence type="ECO:0000256" key="4">
    <source>
        <dbReference type="ARBA" id="ARBA00022960"/>
    </source>
</evidence>
<feature type="transmembrane region" description="Helical" evidence="10">
    <location>
        <begin position="188"/>
        <end position="209"/>
    </location>
</feature>
<feature type="transmembrane region" description="Helical" evidence="10">
    <location>
        <begin position="410"/>
        <end position="429"/>
    </location>
</feature>
<feature type="transmembrane region" description="Helical" evidence="10">
    <location>
        <begin position="476"/>
        <end position="498"/>
    </location>
</feature>
<feature type="transmembrane region" description="Helical" evidence="10">
    <location>
        <begin position="230"/>
        <end position="254"/>
    </location>
</feature>
<keyword evidence="4 10" id="KW-0133">Cell shape</keyword>
<comment type="similarity">
    <text evidence="9 10 11">Belongs to the MurJ/MviN family.</text>
</comment>
<sequence>MSLLRSLATVGGYTGISRILGFVRDILMAAVIGTGPVADAFFVAFRFPNLFRRLFAEGAFSAAFVPLFARRLEEDGRAAAVRLAEETLSVLTAALLAFTLAALLAMPQLMHLLAPGFAQDPAKFDQAVLLTRLTFPYLLFVSLVALYGGVLNALYRFAAMAAAPILLNVLFIATLLAVIPLADAPAGPALAWTVTAAGVAQFLAMIWAARRAGITLDFPWPRLTPGVRRTLRLMGPGVASAGALQLNLLVGTIVASLQPGAVSYLYYADRVYQLPLGLIGIAFGVVLLPDLSRKLRAGQDQAARDSLNRGVELALLLTLPATVALVAIPWPIVSVLFERGAFDAEAAVATAWALGAFALGLPAYVLIKILQPGFFAREDTWSPFVAAAWMVGVNILLTVGLFYWIGFVGIALATAVAAWVNAGLLALWLRRARFLVADMRLKSRLPRIALASLLMGGVLVAGQSFAMPWLTGGLAARAGALAALVLGGMAVYFGFAVVTRAADVREIASVFRQRRVAE</sequence>
<dbReference type="NCBIfam" id="TIGR01695">
    <property type="entry name" value="murJ_mviN"/>
    <property type="match status" value="1"/>
</dbReference>
<dbReference type="Pfam" id="PF03023">
    <property type="entry name" value="MurJ"/>
    <property type="match status" value="1"/>
</dbReference>
<dbReference type="PRINTS" id="PR01806">
    <property type="entry name" value="VIRFACTRMVIN"/>
</dbReference>
<keyword evidence="7 10" id="KW-0472">Membrane</keyword>
<dbReference type="HAMAP" id="MF_02078">
    <property type="entry name" value="MurJ_MviN"/>
    <property type="match status" value="1"/>
</dbReference>
<keyword evidence="6 10" id="KW-1133">Transmembrane helix</keyword>
<feature type="transmembrane region" description="Helical" evidence="10">
    <location>
        <begin position="450"/>
        <end position="470"/>
    </location>
</feature>
<keyword evidence="2 10" id="KW-1003">Cell membrane</keyword>
<comment type="caution">
    <text evidence="12">The sequence shown here is derived from an EMBL/GenBank/DDBJ whole genome shotgun (WGS) entry which is preliminary data.</text>
</comment>
<proteinExistence type="inferred from homology"/>
<evidence type="ECO:0000256" key="7">
    <source>
        <dbReference type="ARBA" id="ARBA00023136"/>
    </source>
</evidence>
<gene>
    <name evidence="12" type="primary">mviN</name>
    <name evidence="10" type="synonym">murJ</name>
    <name evidence="12" type="ORF">CKO28_05435</name>
</gene>